<dbReference type="GO" id="GO:0030435">
    <property type="term" value="P:sporulation resulting in formation of a cellular spore"/>
    <property type="evidence" value="ECO:0007669"/>
    <property type="project" value="UniProtKB-KW"/>
</dbReference>
<dbReference type="EMBL" id="SLXK01000018">
    <property type="protein sequence ID" value="TCP27055.1"/>
    <property type="molecule type" value="Genomic_DNA"/>
</dbReference>
<evidence type="ECO:0000256" key="1">
    <source>
        <dbReference type="ARBA" id="ARBA00022679"/>
    </source>
</evidence>
<keyword evidence="2" id="KW-0749">Sporulation</keyword>
<gene>
    <name evidence="3" type="ORF">EV207_11833</name>
</gene>
<protein>
    <submittedName>
        <fullName evidence="3">Protein-glutamine gamma-glutamyltransferase</fullName>
    </submittedName>
</protein>
<dbReference type="InterPro" id="IPR020916">
    <property type="entry name" value="Gln_gamma-glutamylTfrase_bac"/>
</dbReference>
<dbReference type="GO" id="GO:0003810">
    <property type="term" value="F:protein-glutamine gamma-glutamyltransferase activity"/>
    <property type="evidence" value="ECO:0007669"/>
    <property type="project" value="InterPro"/>
</dbReference>
<organism evidence="3 4">
    <name type="scientific">Scopulibacillus darangshiensis</name>
    <dbReference type="NCBI Taxonomy" id="442528"/>
    <lineage>
        <taxon>Bacteria</taxon>
        <taxon>Bacillati</taxon>
        <taxon>Bacillota</taxon>
        <taxon>Bacilli</taxon>
        <taxon>Bacillales</taxon>
        <taxon>Sporolactobacillaceae</taxon>
        <taxon>Scopulibacillus</taxon>
    </lineage>
</organism>
<dbReference type="Pfam" id="PF20085">
    <property type="entry name" value="TGL"/>
    <property type="match status" value="1"/>
</dbReference>
<name>A0A4R2P0A4_9BACL</name>
<evidence type="ECO:0000313" key="3">
    <source>
        <dbReference type="EMBL" id="TCP27055.1"/>
    </source>
</evidence>
<proteinExistence type="predicted"/>
<keyword evidence="4" id="KW-1185">Reference proteome</keyword>
<dbReference type="OrthoDB" id="1845399at2"/>
<evidence type="ECO:0000256" key="2">
    <source>
        <dbReference type="ARBA" id="ARBA00022969"/>
    </source>
</evidence>
<comment type="caution">
    <text evidence="3">The sequence shown here is derived from an EMBL/GenBank/DDBJ whole genome shotgun (WGS) entry which is preliminary data.</text>
</comment>
<dbReference type="RefSeq" id="WP_132746532.1">
    <property type="nucleotide sequence ID" value="NZ_SLXK01000018.1"/>
</dbReference>
<dbReference type="AlphaFoldDB" id="A0A4R2P0A4"/>
<dbReference type="Proteomes" id="UP000295416">
    <property type="component" value="Unassembled WGS sequence"/>
</dbReference>
<keyword evidence="1 3" id="KW-0808">Transferase</keyword>
<reference evidence="3 4" key="1">
    <citation type="submission" date="2019-03" db="EMBL/GenBank/DDBJ databases">
        <title>Genomic Encyclopedia of Type Strains, Phase IV (KMG-IV): sequencing the most valuable type-strain genomes for metagenomic binning, comparative biology and taxonomic classification.</title>
        <authorList>
            <person name="Goeker M."/>
        </authorList>
    </citation>
    <scope>NUCLEOTIDE SEQUENCE [LARGE SCALE GENOMIC DNA]</scope>
    <source>
        <strain evidence="3 4">DSM 19377</strain>
    </source>
</reference>
<accession>A0A4R2P0A4</accession>
<sequence>MTVVDRASPFENMMRQNIVAAAHALYRSKAGFATFYYSRCNEKYWILTGEGGFKLRAGVKSSEAIRDIFVNGEQYAFECATAMMIVLYKALIETISSERFDMLYHQLYLWDWEKHPEFPVYTEHITGNGLLGDVRYFKNPDVNPKTPQWQGENAVQLPNGQYFGHGIGILTGEGIIEELNKNRFPGAERSAYLMQTATRPDFDYLYALSNSRTIYYGGASH</sequence>
<evidence type="ECO:0000313" key="4">
    <source>
        <dbReference type="Proteomes" id="UP000295416"/>
    </source>
</evidence>